<evidence type="ECO:0000313" key="3">
    <source>
        <dbReference type="Proteomes" id="UP000619260"/>
    </source>
</evidence>
<dbReference type="AlphaFoldDB" id="A0A8J3YJ16"/>
<sequence length="298" mass="30813">MRTPTHNIDNSADFQVGENNRQYIFKFGDHTFSARTVLVGLAVAVVLGAGTTLVTAATLSGTGGDARAPAGVPRAQQSSAAPSAGAEATTDPAADAGGVPFTVAVADVKTPCSLGWILPPGGAEPTDDLTTDQDWQRWAMANAAVPVATAGIRFTVQGRSAAQVVLVDIRVRVVSRKEPMRGNSFAYACGGGGTYQYGSADLDASRPTLKQVAAGSDVAPPQNSEPITAPDTTTIGDAQSFIVAASTSKCLCEWTVEVDWTSEGRSGTQVIDNGGKPFLVTADSNVERHCVRGGDQRC</sequence>
<feature type="region of interest" description="Disordered" evidence="1">
    <location>
        <begin position="63"/>
        <end position="93"/>
    </location>
</feature>
<evidence type="ECO:0000313" key="2">
    <source>
        <dbReference type="EMBL" id="GIJ45317.1"/>
    </source>
</evidence>
<organism evidence="2 3">
    <name type="scientific">Virgisporangium aliadipatigenens</name>
    <dbReference type="NCBI Taxonomy" id="741659"/>
    <lineage>
        <taxon>Bacteria</taxon>
        <taxon>Bacillati</taxon>
        <taxon>Actinomycetota</taxon>
        <taxon>Actinomycetes</taxon>
        <taxon>Micromonosporales</taxon>
        <taxon>Micromonosporaceae</taxon>
        <taxon>Virgisporangium</taxon>
    </lineage>
</organism>
<dbReference type="EMBL" id="BOPF01000007">
    <property type="protein sequence ID" value="GIJ45317.1"/>
    <property type="molecule type" value="Genomic_DNA"/>
</dbReference>
<protein>
    <submittedName>
        <fullName evidence="2">Uncharacterized protein</fullName>
    </submittedName>
</protein>
<keyword evidence="3" id="KW-1185">Reference proteome</keyword>
<proteinExistence type="predicted"/>
<accession>A0A8J3YJ16</accession>
<dbReference type="Proteomes" id="UP000619260">
    <property type="component" value="Unassembled WGS sequence"/>
</dbReference>
<feature type="compositionally biased region" description="Low complexity" evidence="1">
    <location>
        <begin position="75"/>
        <end position="88"/>
    </location>
</feature>
<comment type="caution">
    <text evidence="2">The sequence shown here is derived from an EMBL/GenBank/DDBJ whole genome shotgun (WGS) entry which is preliminary data.</text>
</comment>
<reference evidence="2" key="1">
    <citation type="submission" date="2021-01" db="EMBL/GenBank/DDBJ databases">
        <title>Whole genome shotgun sequence of Virgisporangium aliadipatigenens NBRC 105644.</title>
        <authorList>
            <person name="Komaki H."/>
            <person name="Tamura T."/>
        </authorList>
    </citation>
    <scope>NUCLEOTIDE SEQUENCE</scope>
    <source>
        <strain evidence="2">NBRC 105644</strain>
    </source>
</reference>
<dbReference type="RefSeq" id="WP_203898879.1">
    <property type="nucleotide sequence ID" value="NZ_BOPF01000007.1"/>
</dbReference>
<name>A0A8J3YJ16_9ACTN</name>
<evidence type="ECO:0000256" key="1">
    <source>
        <dbReference type="SAM" id="MobiDB-lite"/>
    </source>
</evidence>
<gene>
    <name evidence="2" type="ORF">Val02_22030</name>
</gene>